<dbReference type="RefSeq" id="WP_284304344.1">
    <property type="nucleotide sequence ID" value="NZ_BSUO01000001.1"/>
</dbReference>
<feature type="domain" description="Polysaccharide chain length determinant N-terminal" evidence="8">
    <location>
        <begin position="3"/>
        <end position="67"/>
    </location>
</feature>
<keyword evidence="10" id="KW-1185">Reference proteome</keyword>
<comment type="subcellular location">
    <subcellularLocation>
        <location evidence="1">Cell membrane</location>
        <topology evidence="1">Multi-pass membrane protein</topology>
    </subcellularLocation>
</comment>
<dbReference type="Proteomes" id="UP001157126">
    <property type="component" value="Unassembled WGS sequence"/>
</dbReference>
<evidence type="ECO:0000256" key="4">
    <source>
        <dbReference type="ARBA" id="ARBA00022692"/>
    </source>
</evidence>
<accession>A0ABQ6IRX7</accession>
<keyword evidence="5 7" id="KW-1133">Transmembrane helix</keyword>
<dbReference type="PANTHER" id="PTHR32309">
    <property type="entry name" value="TYROSINE-PROTEIN KINASE"/>
    <property type="match status" value="1"/>
</dbReference>
<feature type="transmembrane region" description="Helical" evidence="7">
    <location>
        <begin position="172"/>
        <end position="190"/>
    </location>
</feature>
<dbReference type="EMBL" id="BSUO01000001">
    <property type="protein sequence ID" value="GMA40689.1"/>
    <property type="molecule type" value="Genomic_DNA"/>
</dbReference>
<sequence>MTIADLRRALSRSWVLLLVFVLLGALAGLLGSLLSPASYQSTARTTVSANSTEGDVGALYQVTQAIRVMMPQYTSWATSEEVRQKALTAAGVQDEGISGTDIASSPDSTVLTWTTTGTDPAEVQKFLDASVAAFQERVHSASPRAEGQPVVTIQVDAPASPAERASLIPRPLAIALGAAVGFLAWLFVALSRSHDDKLAYNPEEVEKALDAVVVSELRGDASSRRRAWQYLASFMSERSAPGPVLLLGTGSTPSSSDAAQLETALAECSGSDGYRVTSGRLGAATTSTQVAAATGTVLMLTQGKDDLDALRPEVRSMRTVAKGPVATVLDSRA</sequence>
<dbReference type="InterPro" id="IPR050445">
    <property type="entry name" value="Bact_polysacc_biosynth/exp"/>
</dbReference>
<evidence type="ECO:0000259" key="8">
    <source>
        <dbReference type="Pfam" id="PF02706"/>
    </source>
</evidence>
<name>A0ABQ6IRX7_9MICO</name>
<evidence type="ECO:0000256" key="7">
    <source>
        <dbReference type="SAM" id="Phobius"/>
    </source>
</evidence>
<reference evidence="10" key="1">
    <citation type="journal article" date="2019" name="Int. J. Syst. Evol. Microbiol.">
        <title>The Global Catalogue of Microorganisms (GCM) 10K type strain sequencing project: providing services to taxonomists for standard genome sequencing and annotation.</title>
        <authorList>
            <consortium name="The Broad Institute Genomics Platform"/>
            <consortium name="The Broad Institute Genome Sequencing Center for Infectious Disease"/>
            <person name="Wu L."/>
            <person name="Ma J."/>
        </authorList>
    </citation>
    <scope>NUCLEOTIDE SEQUENCE [LARGE SCALE GENOMIC DNA]</scope>
    <source>
        <strain evidence="10">NBRC 113072</strain>
    </source>
</reference>
<dbReference type="PANTHER" id="PTHR32309:SF13">
    <property type="entry name" value="FERRIC ENTEROBACTIN TRANSPORT PROTEIN FEPE"/>
    <property type="match status" value="1"/>
</dbReference>
<evidence type="ECO:0000313" key="10">
    <source>
        <dbReference type="Proteomes" id="UP001157126"/>
    </source>
</evidence>
<gene>
    <name evidence="9" type="ORF">GCM10025883_27340</name>
</gene>
<evidence type="ECO:0000256" key="6">
    <source>
        <dbReference type="ARBA" id="ARBA00023136"/>
    </source>
</evidence>
<comment type="caution">
    <text evidence="9">The sequence shown here is derived from an EMBL/GenBank/DDBJ whole genome shotgun (WGS) entry which is preliminary data.</text>
</comment>
<evidence type="ECO:0000256" key="5">
    <source>
        <dbReference type="ARBA" id="ARBA00022989"/>
    </source>
</evidence>
<proteinExistence type="inferred from homology"/>
<protein>
    <recommendedName>
        <fullName evidence="8">Polysaccharide chain length determinant N-terminal domain-containing protein</fullName>
    </recommendedName>
</protein>
<evidence type="ECO:0000256" key="1">
    <source>
        <dbReference type="ARBA" id="ARBA00004651"/>
    </source>
</evidence>
<dbReference type="Pfam" id="PF02706">
    <property type="entry name" value="Wzz"/>
    <property type="match status" value="1"/>
</dbReference>
<comment type="similarity">
    <text evidence="2">Belongs to the CpsC/CapA family.</text>
</comment>
<keyword evidence="4 7" id="KW-0812">Transmembrane</keyword>
<keyword evidence="6 7" id="KW-0472">Membrane</keyword>
<evidence type="ECO:0000313" key="9">
    <source>
        <dbReference type="EMBL" id="GMA40689.1"/>
    </source>
</evidence>
<keyword evidence="3" id="KW-1003">Cell membrane</keyword>
<organism evidence="9 10">
    <name type="scientific">Mobilicoccus caccae</name>
    <dbReference type="NCBI Taxonomy" id="1859295"/>
    <lineage>
        <taxon>Bacteria</taxon>
        <taxon>Bacillati</taxon>
        <taxon>Actinomycetota</taxon>
        <taxon>Actinomycetes</taxon>
        <taxon>Micrococcales</taxon>
        <taxon>Dermatophilaceae</taxon>
        <taxon>Mobilicoccus</taxon>
    </lineage>
</organism>
<evidence type="ECO:0000256" key="2">
    <source>
        <dbReference type="ARBA" id="ARBA00006683"/>
    </source>
</evidence>
<evidence type="ECO:0000256" key="3">
    <source>
        <dbReference type="ARBA" id="ARBA00022475"/>
    </source>
</evidence>
<dbReference type="InterPro" id="IPR003856">
    <property type="entry name" value="LPS_length_determ_N"/>
</dbReference>